<dbReference type="AlphaFoldDB" id="A0AA91GAP4"/>
<reference evidence="1 2" key="1">
    <citation type="submission" date="2014-12" db="EMBL/GenBank/DDBJ databases">
        <title>Draft genome sequences of 29 type strains of Enterococci.</title>
        <authorList>
            <person name="Zhong Z."/>
            <person name="Sun Z."/>
            <person name="Liu W."/>
            <person name="Zhang W."/>
            <person name="Zhang H."/>
        </authorList>
    </citation>
    <scope>NUCLEOTIDE SEQUENCE [LARGE SCALE GENOMIC DNA]</scope>
    <source>
        <strain evidence="1 2">DSM 22801</strain>
    </source>
</reference>
<dbReference type="Proteomes" id="UP000183039">
    <property type="component" value="Unassembled WGS sequence"/>
</dbReference>
<accession>A0AA91GAP4</accession>
<gene>
    <name evidence="1" type="ORF">RV15_GL003552</name>
</gene>
<comment type="caution">
    <text evidence="1">The sequence shown here is derived from an EMBL/GenBank/DDBJ whole genome shotgun (WGS) entry which is preliminary data.</text>
</comment>
<evidence type="ECO:0000313" key="1">
    <source>
        <dbReference type="EMBL" id="OJG91907.1"/>
    </source>
</evidence>
<protein>
    <submittedName>
        <fullName evidence="1">Uncharacterized protein</fullName>
    </submittedName>
</protein>
<evidence type="ECO:0000313" key="2">
    <source>
        <dbReference type="Proteomes" id="UP000183039"/>
    </source>
</evidence>
<dbReference type="EMBL" id="JXLC01000009">
    <property type="protein sequence ID" value="OJG91907.1"/>
    <property type="molecule type" value="Genomic_DNA"/>
</dbReference>
<proteinExistence type="predicted"/>
<sequence>MEYLKIKNVFDEMYYTKIKNIQKQKATGFSELRIKNLIINRN</sequence>
<organism evidence="1 2">
    <name type="scientific">Enterococcus silesiacus</name>
    <dbReference type="NCBI Taxonomy" id="332949"/>
    <lineage>
        <taxon>Bacteria</taxon>
        <taxon>Bacillati</taxon>
        <taxon>Bacillota</taxon>
        <taxon>Bacilli</taxon>
        <taxon>Lactobacillales</taxon>
        <taxon>Enterococcaceae</taxon>
        <taxon>Enterococcus</taxon>
    </lineage>
</organism>
<name>A0AA91GAP4_9ENTE</name>